<proteinExistence type="predicted"/>
<reference evidence="1 2" key="1">
    <citation type="journal article" date="2022" name="Hortic Res">
        <title>A haplotype resolved chromosomal level avocado genome allows analysis of novel avocado genes.</title>
        <authorList>
            <person name="Nath O."/>
            <person name="Fletcher S.J."/>
            <person name="Hayward A."/>
            <person name="Shaw L.M."/>
            <person name="Masouleh A.K."/>
            <person name="Furtado A."/>
            <person name="Henry R.J."/>
            <person name="Mitter N."/>
        </authorList>
    </citation>
    <scope>NUCLEOTIDE SEQUENCE [LARGE SCALE GENOMIC DNA]</scope>
    <source>
        <strain evidence="2">cv. Hass</strain>
    </source>
</reference>
<sequence length="91" mass="10047">MAEQRDFFDGLLGGCKEPSMAAREHEKRKRGKEKGEPEDLFGKDGTGWGSEKRGSQKRKKGSGIGEEGQREEKGGRAEHRRASSGEIASNR</sequence>
<dbReference type="Proteomes" id="UP001234297">
    <property type="component" value="Chromosome 3"/>
</dbReference>
<evidence type="ECO:0000313" key="1">
    <source>
        <dbReference type="EMBL" id="KAJ8636489.1"/>
    </source>
</evidence>
<organism evidence="1 2">
    <name type="scientific">Persea americana</name>
    <name type="common">Avocado</name>
    <dbReference type="NCBI Taxonomy" id="3435"/>
    <lineage>
        <taxon>Eukaryota</taxon>
        <taxon>Viridiplantae</taxon>
        <taxon>Streptophyta</taxon>
        <taxon>Embryophyta</taxon>
        <taxon>Tracheophyta</taxon>
        <taxon>Spermatophyta</taxon>
        <taxon>Magnoliopsida</taxon>
        <taxon>Magnoliidae</taxon>
        <taxon>Laurales</taxon>
        <taxon>Lauraceae</taxon>
        <taxon>Persea</taxon>
    </lineage>
</organism>
<protein>
    <submittedName>
        <fullName evidence="1">Uncharacterized protein</fullName>
    </submittedName>
</protein>
<evidence type="ECO:0000313" key="2">
    <source>
        <dbReference type="Proteomes" id="UP001234297"/>
    </source>
</evidence>
<name>A0ACC2LSS6_PERAE</name>
<gene>
    <name evidence="1" type="ORF">MRB53_010756</name>
</gene>
<dbReference type="EMBL" id="CM056811">
    <property type="protein sequence ID" value="KAJ8636489.1"/>
    <property type="molecule type" value="Genomic_DNA"/>
</dbReference>
<keyword evidence="2" id="KW-1185">Reference proteome</keyword>
<accession>A0ACC2LSS6</accession>
<comment type="caution">
    <text evidence="1">The sequence shown here is derived from an EMBL/GenBank/DDBJ whole genome shotgun (WGS) entry which is preliminary data.</text>
</comment>